<evidence type="ECO:0000259" key="1">
    <source>
        <dbReference type="Pfam" id="PF03795"/>
    </source>
</evidence>
<keyword evidence="3" id="KW-1185">Reference proteome</keyword>
<dbReference type="InterPro" id="IPR011008">
    <property type="entry name" value="Dimeric_a/b-barrel"/>
</dbReference>
<dbReference type="Proteomes" id="UP000191285">
    <property type="component" value="Unassembled WGS sequence"/>
</dbReference>
<name>A0A1V6T4Y6_9EURO</name>
<dbReference type="Pfam" id="PF03795">
    <property type="entry name" value="YCII"/>
    <property type="match status" value="1"/>
</dbReference>
<dbReference type="AlphaFoldDB" id="A0A1V6T4Y6"/>
<reference evidence="3" key="1">
    <citation type="journal article" date="2017" name="Nat. Microbiol.">
        <title>Global analysis of biosynthetic gene clusters reveals vast potential of secondary metabolite production in Penicillium species.</title>
        <authorList>
            <person name="Nielsen J.C."/>
            <person name="Grijseels S."/>
            <person name="Prigent S."/>
            <person name="Ji B."/>
            <person name="Dainat J."/>
            <person name="Nielsen K.F."/>
            <person name="Frisvad J.C."/>
            <person name="Workman M."/>
            <person name="Nielsen J."/>
        </authorList>
    </citation>
    <scope>NUCLEOTIDE SEQUENCE [LARGE SCALE GENOMIC DNA]</scope>
    <source>
        <strain evidence="3">IBT 24891</strain>
    </source>
</reference>
<dbReference type="EMBL" id="MLKD01000012">
    <property type="protein sequence ID" value="OQE21352.1"/>
    <property type="molecule type" value="Genomic_DNA"/>
</dbReference>
<protein>
    <recommendedName>
        <fullName evidence="1">YCII-related domain-containing protein</fullName>
    </recommendedName>
</protein>
<organism evidence="2 3">
    <name type="scientific">Penicillium steckii</name>
    <dbReference type="NCBI Taxonomy" id="303698"/>
    <lineage>
        <taxon>Eukaryota</taxon>
        <taxon>Fungi</taxon>
        <taxon>Dikarya</taxon>
        <taxon>Ascomycota</taxon>
        <taxon>Pezizomycotina</taxon>
        <taxon>Eurotiomycetes</taxon>
        <taxon>Eurotiomycetidae</taxon>
        <taxon>Eurotiales</taxon>
        <taxon>Aspergillaceae</taxon>
        <taxon>Penicillium</taxon>
    </lineage>
</organism>
<dbReference type="OrthoDB" id="5519740at2759"/>
<dbReference type="PANTHER" id="PTHR33606:SF3">
    <property type="entry name" value="PROTEIN YCII"/>
    <property type="match status" value="1"/>
</dbReference>
<dbReference type="InterPro" id="IPR005545">
    <property type="entry name" value="YCII"/>
</dbReference>
<sequence length="154" mass="17051">MFPPRLPTSPHVRPSQFLRFTRPSISSPPSNSRFAFNLRLQSRTMSSVTKKEFLCILPDKPGAQAKRLEVRPSHLEGVKPLVASGSIVAGGAMLDAHPAEGETPSFKGSMMMAVAENEEEVRKILENDIYVKSGVWDMEKAQIIAFKSAVREQL</sequence>
<evidence type="ECO:0000313" key="3">
    <source>
        <dbReference type="Proteomes" id="UP000191285"/>
    </source>
</evidence>
<gene>
    <name evidence="2" type="ORF">PENSTE_c012G02145</name>
</gene>
<dbReference type="InterPro" id="IPR051807">
    <property type="entry name" value="Sec-metab_biosynth-assoc"/>
</dbReference>
<proteinExistence type="predicted"/>
<dbReference type="SUPFAM" id="SSF54909">
    <property type="entry name" value="Dimeric alpha+beta barrel"/>
    <property type="match status" value="1"/>
</dbReference>
<feature type="domain" description="YCII-related" evidence="1">
    <location>
        <begin position="53"/>
        <end position="136"/>
    </location>
</feature>
<dbReference type="PANTHER" id="PTHR33606">
    <property type="entry name" value="PROTEIN YCII"/>
    <property type="match status" value="1"/>
</dbReference>
<evidence type="ECO:0000313" key="2">
    <source>
        <dbReference type="EMBL" id="OQE21352.1"/>
    </source>
</evidence>
<dbReference type="Gene3D" id="3.30.70.1060">
    <property type="entry name" value="Dimeric alpha+beta barrel"/>
    <property type="match status" value="1"/>
</dbReference>
<accession>A0A1V6T4Y6</accession>
<comment type="caution">
    <text evidence="2">The sequence shown here is derived from an EMBL/GenBank/DDBJ whole genome shotgun (WGS) entry which is preliminary data.</text>
</comment>